<reference evidence="2 3" key="1">
    <citation type="submission" date="2022-03" db="EMBL/GenBank/DDBJ databases">
        <authorList>
            <person name="Nunn A."/>
            <person name="Chopra R."/>
            <person name="Nunn A."/>
            <person name="Contreras Garrido A."/>
        </authorList>
    </citation>
    <scope>NUCLEOTIDE SEQUENCE [LARGE SCALE GENOMIC DNA]</scope>
</reference>
<dbReference type="EMBL" id="OU466863">
    <property type="protein sequence ID" value="CAH2076737.1"/>
    <property type="molecule type" value="Genomic_DNA"/>
</dbReference>
<organism evidence="2 3">
    <name type="scientific">Thlaspi arvense</name>
    <name type="common">Field penny-cress</name>
    <dbReference type="NCBI Taxonomy" id="13288"/>
    <lineage>
        <taxon>Eukaryota</taxon>
        <taxon>Viridiplantae</taxon>
        <taxon>Streptophyta</taxon>
        <taxon>Embryophyta</taxon>
        <taxon>Tracheophyta</taxon>
        <taxon>Spermatophyta</taxon>
        <taxon>Magnoliopsida</taxon>
        <taxon>eudicotyledons</taxon>
        <taxon>Gunneridae</taxon>
        <taxon>Pentapetalae</taxon>
        <taxon>rosids</taxon>
        <taxon>malvids</taxon>
        <taxon>Brassicales</taxon>
        <taxon>Brassicaceae</taxon>
        <taxon>Thlaspideae</taxon>
        <taxon>Thlaspi</taxon>
    </lineage>
</organism>
<evidence type="ECO:0000256" key="1">
    <source>
        <dbReference type="SAM" id="MobiDB-lite"/>
    </source>
</evidence>
<protein>
    <submittedName>
        <fullName evidence="2">Uncharacterized protein</fullName>
    </submittedName>
</protein>
<feature type="region of interest" description="Disordered" evidence="1">
    <location>
        <begin position="1"/>
        <end position="33"/>
    </location>
</feature>
<sequence>MGRGIDPATHRPINEAKSSRGSSESRETEDSLVKKILSFGPQLEKKESFGDERNHEKGLTCKKERVEYSIVEERCLDLNLELRISPPWQDQQQHHEETKLRFGREKYRCIACHSRLGNDKECSCDDMKCQIEDSSSTSYSSSDISSSAVGYDFLSLNTSVLDFSSLEMN</sequence>
<proteinExistence type="predicted"/>
<accession>A0AAU9T4I5</accession>
<evidence type="ECO:0000313" key="3">
    <source>
        <dbReference type="Proteomes" id="UP000836841"/>
    </source>
</evidence>
<feature type="compositionally biased region" description="Basic and acidic residues" evidence="1">
    <location>
        <begin position="8"/>
        <end position="33"/>
    </location>
</feature>
<name>A0AAU9T4I5_THLAR</name>
<gene>
    <name evidence="2" type="ORF">TAV2_LOCUS24369</name>
</gene>
<evidence type="ECO:0000313" key="2">
    <source>
        <dbReference type="EMBL" id="CAH2076737.1"/>
    </source>
</evidence>
<keyword evidence="3" id="KW-1185">Reference proteome</keyword>
<dbReference type="AlphaFoldDB" id="A0AAU9T4I5"/>
<dbReference type="Proteomes" id="UP000836841">
    <property type="component" value="Chromosome 7"/>
</dbReference>